<evidence type="ECO:0000256" key="1">
    <source>
        <dbReference type="SAM" id="Coils"/>
    </source>
</evidence>
<dbReference type="Gene3D" id="3.10.129.130">
    <property type="match status" value="1"/>
</dbReference>
<dbReference type="InterPro" id="IPR053735">
    <property type="entry name" value="Type_III_TA_endoRNase"/>
</dbReference>
<reference evidence="2" key="1">
    <citation type="journal article" date="2021" name="PeerJ">
        <title>Extensive microbial diversity within the chicken gut microbiome revealed by metagenomics and culture.</title>
        <authorList>
            <person name="Gilroy R."/>
            <person name="Ravi A."/>
            <person name="Getino M."/>
            <person name="Pursley I."/>
            <person name="Horton D.L."/>
            <person name="Alikhan N.F."/>
            <person name="Baker D."/>
            <person name="Gharbi K."/>
            <person name="Hall N."/>
            <person name="Watson M."/>
            <person name="Adriaenssens E.M."/>
            <person name="Foster-Nyarko E."/>
            <person name="Jarju S."/>
            <person name="Secka A."/>
            <person name="Antonio M."/>
            <person name="Oren A."/>
            <person name="Chaudhuri R.R."/>
            <person name="La Ragione R."/>
            <person name="Hildebrand F."/>
            <person name="Pallen M.J."/>
        </authorList>
    </citation>
    <scope>NUCLEOTIDE SEQUENCE</scope>
    <source>
        <strain evidence="2">3204</strain>
    </source>
</reference>
<reference evidence="2" key="2">
    <citation type="submission" date="2021-04" db="EMBL/GenBank/DDBJ databases">
        <authorList>
            <person name="Gilroy R."/>
        </authorList>
    </citation>
    <scope>NUCLEOTIDE SEQUENCE</scope>
    <source>
        <strain evidence="2">3204</strain>
    </source>
</reference>
<organism evidence="2 3">
    <name type="scientific">Candidatus Companilactobacillus pullicola</name>
    <dbReference type="NCBI Taxonomy" id="2838523"/>
    <lineage>
        <taxon>Bacteria</taxon>
        <taxon>Bacillati</taxon>
        <taxon>Bacillota</taxon>
        <taxon>Bacilli</taxon>
        <taxon>Lactobacillales</taxon>
        <taxon>Lactobacillaceae</taxon>
        <taxon>Companilactobacillus</taxon>
    </lineage>
</organism>
<feature type="coiled-coil region" evidence="1">
    <location>
        <begin position="161"/>
        <end position="188"/>
    </location>
</feature>
<dbReference type="NCBIfam" id="NF047359">
    <property type="entry name" value="CptIN"/>
    <property type="match status" value="1"/>
</dbReference>
<comment type="caution">
    <text evidence="2">The sequence shown here is derived from an EMBL/GenBank/DDBJ whole genome shotgun (WGS) entry which is preliminary data.</text>
</comment>
<keyword evidence="1" id="KW-0175">Coiled coil</keyword>
<dbReference type="AlphaFoldDB" id="A0A9D2CKZ4"/>
<dbReference type="Proteomes" id="UP000824013">
    <property type="component" value="Unassembled WGS sequence"/>
</dbReference>
<name>A0A9D2CKZ4_9LACO</name>
<sequence>MRNANNGKINGYLVFVKDEFFDLVKDPYLKINKGKNHKRPHYFAFKMRESKDMYWVAPLSSKVEKFDKIVAKKQAQGKPTDILFRTKVRDKASYVLFADMFPVNGRYLYIYNRDNRPVEIDPRDKKKALKEARKVVTLLNKGVKFTRTSPDVKRIKQVQLKQEQTEQQDNVQKDLEEFVKKYQLQENEQNQGRKL</sequence>
<dbReference type="CDD" id="cd17492">
    <property type="entry name" value="toxin_CptN"/>
    <property type="match status" value="1"/>
</dbReference>
<accession>A0A9D2CKZ4</accession>
<evidence type="ECO:0000313" key="3">
    <source>
        <dbReference type="Proteomes" id="UP000824013"/>
    </source>
</evidence>
<gene>
    <name evidence="2" type="ORF">H9820_00210</name>
</gene>
<dbReference type="EMBL" id="DXCM01000002">
    <property type="protein sequence ID" value="HIY91349.1"/>
    <property type="molecule type" value="Genomic_DNA"/>
</dbReference>
<protein>
    <submittedName>
        <fullName evidence="2">Uncharacterized protein</fullName>
    </submittedName>
</protein>
<proteinExistence type="predicted"/>
<dbReference type="InterPro" id="IPR058108">
    <property type="entry name" value="CptIN-like"/>
</dbReference>
<evidence type="ECO:0000313" key="2">
    <source>
        <dbReference type="EMBL" id="HIY91349.1"/>
    </source>
</evidence>